<keyword evidence="5" id="KW-0963">Cytoplasm</keyword>
<accession>A0A913X087</accession>
<dbReference type="OrthoDB" id="29061at2759"/>
<dbReference type="GO" id="GO:0005737">
    <property type="term" value="C:cytoplasm"/>
    <property type="evidence" value="ECO:0007669"/>
    <property type="project" value="UniProtKB-SubCell"/>
</dbReference>
<name>A0A913X087_EXADI</name>
<comment type="subcellular location">
    <subcellularLocation>
        <location evidence="2">Cytoplasm</location>
    </subcellularLocation>
    <subcellularLocation>
        <location evidence="1">Nucleus</location>
    </subcellularLocation>
</comment>
<organism evidence="9 10">
    <name type="scientific">Exaiptasia diaphana</name>
    <name type="common">Tropical sea anemone</name>
    <name type="synonym">Aiptasia pulchella</name>
    <dbReference type="NCBI Taxonomy" id="2652724"/>
    <lineage>
        <taxon>Eukaryota</taxon>
        <taxon>Metazoa</taxon>
        <taxon>Cnidaria</taxon>
        <taxon>Anthozoa</taxon>
        <taxon>Hexacorallia</taxon>
        <taxon>Actiniaria</taxon>
        <taxon>Aiptasiidae</taxon>
        <taxon>Exaiptasia</taxon>
    </lineage>
</organism>
<dbReference type="PANTHER" id="PTHR10758:SF1">
    <property type="entry name" value="COP9 SIGNALOSOME COMPLEX SUBUNIT 3"/>
    <property type="match status" value="1"/>
</dbReference>
<evidence type="ECO:0000313" key="10">
    <source>
        <dbReference type="Proteomes" id="UP000887567"/>
    </source>
</evidence>
<dbReference type="FunFam" id="1.25.40.570:FF:000008">
    <property type="entry name" value="COP9 signalosome complex subunit 3"/>
    <property type="match status" value="1"/>
</dbReference>
<dbReference type="InterPro" id="IPR000717">
    <property type="entry name" value="PCI_dom"/>
</dbReference>
<keyword evidence="10" id="KW-1185">Reference proteome</keyword>
<keyword evidence="7" id="KW-0539">Nucleus</keyword>
<dbReference type="EnsemblMetazoa" id="XM_021041230.2">
    <property type="protein sequence ID" value="XP_020896889.1"/>
    <property type="gene ID" value="LOC110235740"/>
</dbReference>
<dbReference type="SMART" id="SM00088">
    <property type="entry name" value="PINT"/>
    <property type="match status" value="1"/>
</dbReference>
<reference evidence="9" key="1">
    <citation type="submission" date="2022-11" db="UniProtKB">
        <authorList>
            <consortium name="EnsemblMetazoa"/>
        </authorList>
    </citation>
    <scope>IDENTIFICATION</scope>
</reference>
<sequence length="238" mass="27293">MIYAALKNYDRALYFFEVAVTCPAMDVSHIMLESYKKFILVSLILNGKISGLPKYTSNVVQRFLKPLSSPYHELANTYASNNPSDLQATIAKHQETFARDNNVGLVKQVRSSIYKKNILRLTKTFLTLSLTDMANRVQLNSPREAEQHILHMIEDGDIYATINQRDGMVSFHDSPEKYNSPNMLKKLDEEIRQYQHLDEKLQTMDRQLAVNPQFVQKTMGSHGDEDGGIGRMREDVMM</sequence>
<evidence type="ECO:0000256" key="5">
    <source>
        <dbReference type="ARBA" id="ARBA00022490"/>
    </source>
</evidence>
<dbReference type="Gene3D" id="1.25.40.570">
    <property type="match status" value="1"/>
</dbReference>
<evidence type="ECO:0000256" key="1">
    <source>
        <dbReference type="ARBA" id="ARBA00004123"/>
    </source>
</evidence>
<dbReference type="GeneID" id="110235740"/>
<dbReference type="PROSITE" id="PS50250">
    <property type="entry name" value="PCI"/>
    <property type="match status" value="1"/>
</dbReference>
<dbReference type="Pfam" id="PF22788">
    <property type="entry name" value="COP9_hel_rpt"/>
    <property type="match status" value="1"/>
</dbReference>
<evidence type="ECO:0000313" key="9">
    <source>
        <dbReference type="EnsemblMetazoa" id="XP_020896889.1"/>
    </source>
</evidence>
<feature type="domain" description="PCI" evidence="8">
    <location>
        <begin position="11"/>
        <end position="176"/>
    </location>
</feature>
<dbReference type="Proteomes" id="UP000887567">
    <property type="component" value="Unplaced"/>
</dbReference>
<evidence type="ECO:0000256" key="3">
    <source>
        <dbReference type="ARBA" id="ARBA00007084"/>
    </source>
</evidence>
<proteinExistence type="inferred from homology"/>
<dbReference type="Pfam" id="PF01399">
    <property type="entry name" value="PCI"/>
    <property type="match status" value="1"/>
</dbReference>
<comment type="similarity">
    <text evidence="3">Belongs to the CSN3 family.</text>
</comment>
<dbReference type="GO" id="GO:0006511">
    <property type="term" value="P:ubiquitin-dependent protein catabolic process"/>
    <property type="evidence" value="ECO:0007669"/>
    <property type="project" value="TreeGrafter"/>
</dbReference>
<dbReference type="RefSeq" id="XP_020896889.1">
    <property type="nucleotide sequence ID" value="XM_021041230.2"/>
</dbReference>
<dbReference type="PANTHER" id="PTHR10758">
    <property type="entry name" value="26S PROTEASOME NON-ATPASE REGULATORY SUBUNIT 3/COP9 SIGNALOSOME COMPLEX SUBUNIT 3"/>
    <property type="match status" value="1"/>
</dbReference>
<dbReference type="InterPro" id="IPR036390">
    <property type="entry name" value="WH_DNA-bd_sf"/>
</dbReference>
<keyword evidence="6" id="KW-0736">Signalosome</keyword>
<dbReference type="InterPro" id="IPR055089">
    <property type="entry name" value="COP9_N"/>
</dbReference>
<dbReference type="AlphaFoldDB" id="A0A913X087"/>
<dbReference type="InterPro" id="IPR050756">
    <property type="entry name" value="CSN3"/>
</dbReference>
<evidence type="ECO:0000256" key="7">
    <source>
        <dbReference type="ARBA" id="ARBA00023242"/>
    </source>
</evidence>
<evidence type="ECO:0000256" key="2">
    <source>
        <dbReference type="ARBA" id="ARBA00004496"/>
    </source>
</evidence>
<dbReference type="GO" id="GO:0008180">
    <property type="term" value="C:COP9 signalosome"/>
    <property type="evidence" value="ECO:0007669"/>
    <property type="project" value="UniProtKB-KW"/>
</dbReference>
<dbReference type="SUPFAM" id="SSF46785">
    <property type="entry name" value="Winged helix' DNA-binding domain"/>
    <property type="match status" value="1"/>
</dbReference>
<evidence type="ECO:0000256" key="6">
    <source>
        <dbReference type="ARBA" id="ARBA00022790"/>
    </source>
</evidence>
<dbReference type="KEGG" id="epa:110235740"/>
<evidence type="ECO:0000256" key="4">
    <source>
        <dbReference type="ARBA" id="ARBA00014878"/>
    </source>
</evidence>
<dbReference type="FunFam" id="1.10.10.10:FF:000354">
    <property type="entry name" value="COP9 signalosome complex subunit 3"/>
    <property type="match status" value="1"/>
</dbReference>
<protein>
    <recommendedName>
        <fullName evidence="4">COP9 signalosome complex subunit 3</fullName>
    </recommendedName>
</protein>
<evidence type="ECO:0000259" key="8">
    <source>
        <dbReference type="PROSITE" id="PS50250"/>
    </source>
</evidence>
<dbReference type="OMA" id="ACAPDRT"/>